<proteinExistence type="predicted"/>
<dbReference type="EMBL" id="DRLI01000183">
    <property type="protein sequence ID" value="HHM02318.1"/>
    <property type="molecule type" value="Genomic_DNA"/>
</dbReference>
<accession>A0A7V5VF37</accession>
<reference evidence="1" key="1">
    <citation type="journal article" date="2020" name="mSystems">
        <title>Genome- and Community-Level Interaction Insights into Carbon Utilization and Element Cycling Functions of Hydrothermarchaeota in Hydrothermal Sediment.</title>
        <authorList>
            <person name="Zhou Z."/>
            <person name="Liu Y."/>
            <person name="Xu W."/>
            <person name="Pan J."/>
            <person name="Luo Z.H."/>
            <person name="Li M."/>
        </authorList>
    </citation>
    <scope>NUCLEOTIDE SEQUENCE [LARGE SCALE GENOMIC DNA]</scope>
    <source>
        <strain evidence="1">HyVt-460</strain>
    </source>
</reference>
<organism evidence="1">
    <name type="scientific">Caldithrix abyssi</name>
    <dbReference type="NCBI Taxonomy" id="187145"/>
    <lineage>
        <taxon>Bacteria</taxon>
        <taxon>Pseudomonadati</taxon>
        <taxon>Calditrichota</taxon>
        <taxon>Calditrichia</taxon>
        <taxon>Calditrichales</taxon>
        <taxon>Calditrichaceae</taxon>
        <taxon>Caldithrix</taxon>
    </lineage>
</organism>
<dbReference type="AlphaFoldDB" id="A0A7V5VF37"/>
<sequence>MQFELFFQLIHAKLGQLARELDGQPDMVCDHGLHGRQLINQLHSMFNTRLEPILERGRKAGVFAFDDIQLTLKALNEMTQFLSVEWAAAHPAEEGEAIFNRIIKLIQHGLQGEHR</sequence>
<gene>
    <name evidence="1" type="ORF">ENJ15_04840</name>
</gene>
<protein>
    <submittedName>
        <fullName evidence="1">Uncharacterized protein</fullName>
    </submittedName>
</protein>
<comment type="caution">
    <text evidence="1">The sequence shown here is derived from an EMBL/GenBank/DDBJ whole genome shotgun (WGS) entry which is preliminary data.</text>
</comment>
<name>A0A7V5VF37_CALAY</name>
<dbReference type="Gene3D" id="1.10.357.10">
    <property type="entry name" value="Tetracycline Repressor, domain 2"/>
    <property type="match status" value="1"/>
</dbReference>
<dbReference type="SUPFAM" id="SSF48498">
    <property type="entry name" value="Tetracyclin repressor-like, C-terminal domain"/>
    <property type="match status" value="1"/>
</dbReference>
<dbReference type="InterPro" id="IPR036271">
    <property type="entry name" value="Tet_transcr_reg_TetR-rel_C_sf"/>
</dbReference>
<evidence type="ECO:0000313" key="1">
    <source>
        <dbReference type="EMBL" id="HHM02318.1"/>
    </source>
</evidence>
<dbReference type="Proteomes" id="UP000885771">
    <property type="component" value="Unassembled WGS sequence"/>
</dbReference>